<feature type="non-terminal residue" evidence="2">
    <location>
        <position position="57"/>
    </location>
</feature>
<keyword evidence="3" id="KW-1185">Reference proteome</keyword>
<proteinExistence type="predicted"/>
<reference evidence="2" key="1">
    <citation type="submission" date="2021-06" db="EMBL/GenBank/DDBJ databases">
        <authorList>
            <person name="Kallberg Y."/>
            <person name="Tangrot J."/>
            <person name="Rosling A."/>
        </authorList>
    </citation>
    <scope>NUCLEOTIDE SEQUENCE</scope>
    <source>
        <strain evidence="2">MA453B</strain>
    </source>
</reference>
<evidence type="ECO:0000313" key="2">
    <source>
        <dbReference type="EMBL" id="CAG8738946.1"/>
    </source>
</evidence>
<feature type="signal peptide" evidence="1">
    <location>
        <begin position="1"/>
        <end position="18"/>
    </location>
</feature>
<dbReference type="OrthoDB" id="10462769at2759"/>
<keyword evidence="1" id="KW-0732">Signal</keyword>
<dbReference type="AlphaFoldDB" id="A0A9N9NJ86"/>
<gene>
    <name evidence="2" type="ORF">DERYTH_LOCUS15826</name>
</gene>
<feature type="chain" id="PRO_5040376229" evidence="1">
    <location>
        <begin position="19"/>
        <end position="57"/>
    </location>
</feature>
<evidence type="ECO:0000256" key="1">
    <source>
        <dbReference type="SAM" id="SignalP"/>
    </source>
</evidence>
<organism evidence="2 3">
    <name type="scientific">Dentiscutata erythropus</name>
    <dbReference type="NCBI Taxonomy" id="1348616"/>
    <lineage>
        <taxon>Eukaryota</taxon>
        <taxon>Fungi</taxon>
        <taxon>Fungi incertae sedis</taxon>
        <taxon>Mucoromycota</taxon>
        <taxon>Glomeromycotina</taxon>
        <taxon>Glomeromycetes</taxon>
        <taxon>Diversisporales</taxon>
        <taxon>Gigasporaceae</taxon>
        <taxon>Dentiscutata</taxon>
    </lineage>
</organism>
<evidence type="ECO:0000313" key="3">
    <source>
        <dbReference type="Proteomes" id="UP000789405"/>
    </source>
</evidence>
<sequence length="57" mass="6181">MKYYLLILLFFVATSTSAFIKRDSETFVLNGEKSCGSAKCDLVTADSLTVGSHTTKA</sequence>
<dbReference type="Proteomes" id="UP000789405">
    <property type="component" value="Unassembled WGS sequence"/>
</dbReference>
<protein>
    <submittedName>
        <fullName evidence="2">22809_t:CDS:1</fullName>
    </submittedName>
</protein>
<accession>A0A9N9NJ86</accession>
<dbReference type="EMBL" id="CAJVPY010013168">
    <property type="protein sequence ID" value="CAG8738946.1"/>
    <property type="molecule type" value="Genomic_DNA"/>
</dbReference>
<comment type="caution">
    <text evidence="2">The sequence shown here is derived from an EMBL/GenBank/DDBJ whole genome shotgun (WGS) entry which is preliminary data.</text>
</comment>
<name>A0A9N9NJ86_9GLOM</name>